<organism evidence="3 4">
    <name type="scientific">Tetranychus urticae</name>
    <name type="common">Two-spotted spider mite</name>
    <dbReference type="NCBI Taxonomy" id="32264"/>
    <lineage>
        <taxon>Eukaryota</taxon>
        <taxon>Metazoa</taxon>
        <taxon>Ecdysozoa</taxon>
        <taxon>Arthropoda</taxon>
        <taxon>Chelicerata</taxon>
        <taxon>Arachnida</taxon>
        <taxon>Acari</taxon>
        <taxon>Acariformes</taxon>
        <taxon>Trombidiformes</taxon>
        <taxon>Prostigmata</taxon>
        <taxon>Eleutherengona</taxon>
        <taxon>Raphignathae</taxon>
        <taxon>Tetranychoidea</taxon>
        <taxon>Tetranychidae</taxon>
        <taxon>Tetranychus</taxon>
    </lineage>
</organism>
<evidence type="ECO:0000313" key="3">
    <source>
        <dbReference type="EnsemblMetazoa" id="tetur19g00350.1"/>
    </source>
</evidence>
<dbReference type="KEGG" id="tut:107366739"/>
<dbReference type="OrthoDB" id="549243at2759"/>
<dbReference type="Proteomes" id="UP000015104">
    <property type="component" value="Unassembled WGS sequence"/>
</dbReference>
<dbReference type="SMART" id="SM00367">
    <property type="entry name" value="LRR_CC"/>
    <property type="match status" value="4"/>
</dbReference>
<dbReference type="HOGENOM" id="CLU_563013_0_0_1"/>
<feature type="compositionally biased region" description="Basic and acidic residues" evidence="2">
    <location>
        <begin position="17"/>
        <end position="27"/>
    </location>
</feature>
<dbReference type="SUPFAM" id="SSF81383">
    <property type="entry name" value="F-box domain"/>
    <property type="match status" value="1"/>
</dbReference>
<evidence type="ECO:0008006" key="5">
    <source>
        <dbReference type="Google" id="ProtNLM"/>
    </source>
</evidence>
<name>T1KRQ6_TETUR</name>
<dbReference type="EMBL" id="CAEY01000417">
    <property type="status" value="NOT_ANNOTATED_CDS"/>
    <property type="molecule type" value="Genomic_DNA"/>
</dbReference>
<dbReference type="EnsemblMetazoa" id="tetur19g00350.1">
    <property type="protein sequence ID" value="tetur19g00350.1"/>
    <property type="gene ID" value="tetur19g00350"/>
</dbReference>
<gene>
    <name evidence="3" type="primary">107366739</name>
</gene>
<evidence type="ECO:0000256" key="1">
    <source>
        <dbReference type="ARBA" id="ARBA00022786"/>
    </source>
</evidence>
<dbReference type="InterPro" id="IPR036047">
    <property type="entry name" value="F-box-like_dom_sf"/>
</dbReference>
<dbReference type="InterPro" id="IPR006553">
    <property type="entry name" value="Leu-rich_rpt_Cys-con_subtyp"/>
</dbReference>
<dbReference type="InterPro" id="IPR050648">
    <property type="entry name" value="F-box_LRR-repeat"/>
</dbReference>
<proteinExistence type="predicted"/>
<reference evidence="4" key="1">
    <citation type="submission" date="2011-08" db="EMBL/GenBank/DDBJ databases">
        <authorList>
            <person name="Rombauts S."/>
        </authorList>
    </citation>
    <scope>NUCLEOTIDE SEQUENCE</scope>
    <source>
        <strain evidence="4">London</strain>
    </source>
</reference>
<dbReference type="SUPFAM" id="SSF52047">
    <property type="entry name" value="RNI-like"/>
    <property type="match status" value="1"/>
</dbReference>
<dbReference type="AlphaFoldDB" id="T1KRQ6"/>
<dbReference type="Gene3D" id="3.80.10.10">
    <property type="entry name" value="Ribonuclease Inhibitor"/>
    <property type="match status" value="2"/>
</dbReference>
<reference evidence="3" key="2">
    <citation type="submission" date="2015-06" db="UniProtKB">
        <authorList>
            <consortium name="EnsemblMetazoa"/>
        </authorList>
    </citation>
    <scope>IDENTIFICATION</scope>
</reference>
<dbReference type="GO" id="GO:0005737">
    <property type="term" value="C:cytoplasm"/>
    <property type="evidence" value="ECO:0007669"/>
    <property type="project" value="TreeGrafter"/>
</dbReference>
<dbReference type="eggNOG" id="KOG4341">
    <property type="taxonomic scope" value="Eukaryota"/>
</dbReference>
<dbReference type="Gene3D" id="1.20.1280.50">
    <property type="match status" value="1"/>
</dbReference>
<evidence type="ECO:0000313" key="4">
    <source>
        <dbReference type="Proteomes" id="UP000015104"/>
    </source>
</evidence>
<sequence length="519" mass="58609">MSDPVAESEPSTSTQQKDAKEEKDGKEETKVKTIYDVDVDPMIIIFGKLDVRNRTRCERVCRLWNEIVMQCWQSTQLLAFENSFNIWRDESGQILDTLTLTKILSKCPNVKTINLEQTATNFDETIFNVIGQHCPHLQKLIMKHKNLSRYNIANLGRACPSIKSIDFSNCNNISERSLQELLELRPDLESISLSQVDNITGRCFDLCTNLSYLDLLGCSSIVTDAFSRLGQNCSQTLKTLLAPSLTQAGYEIICNTFRSLEVLQVQSSHGGKLASTKNRLIDIVNALPMLPGTLSGARLLGNLTKLRVLRILPYLKDLDNDTFVANIKKWPDLTELCIFGAQQLKSLSVSYLPKYCPLLTDLTLERSKIDDESARALATLKKLKELKINGSSITDVGAMHLLAHCPTLELLSLNQCYGISLETVLYGWDLVHQGLASKELVIIYNLTRIRPSAYATREDCSRYEEGDMWASDDEVCYIRSANEGTEESREEHEEYEDHQFVGNYDYIVDGDLESEEELT</sequence>
<dbReference type="InterPro" id="IPR032675">
    <property type="entry name" value="LRR_dom_sf"/>
</dbReference>
<protein>
    <recommendedName>
        <fullName evidence="5">F-box domain-containing protein</fullName>
    </recommendedName>
</protein>
<feature type="region of interest" description="Disordered" evidence="2">
    <location>
        <begin position="1"/>
        <end position="27"/>
    </location>
</feature>
<evidence type="ECO:0000256" key="2">
    <source>
        <dbReference type="SAM" id="MobiDB-lite"/>
    </source>
</evidence>
<keyword evidence="4" id="KW-1185">Reference proteome</keyword>
<dbReference type="STRING" id="32264.T1KRQ6"/>
<accession>T1KRQ6</accession>
<keyword evidence="1" id="KW-0833">Ubl conjugation pathway</keyword>
<dbReference type="PANTHER" id="PTHR13382">
    <property type="entry name" value="MITOCHONDRIAL ATP SYNTHASE COUPLING FACTOR B"/>
    <property type="match status" value="1"/>
</dbReference>